<dbReference type="AlphaFoldDB" id="A0A8S1HTV2"/>
<keyword evidence="2" id="KW-1185">Reference proteome</keyword>
<protein>
    <submittedName>
        <fullName evidence="1">Uncharacterized protein</fullName>
    </submittedName>
</protein>
<evidence type="ECO:0000313" key="2">
    <source>
        <dbReference type="Proteomes" id="UP000835052"/>
    </source>
</evidence>
<gene>
    <name evidence="1" type="ORF">CAUJ_LOCUS13520</name>
</gene>
<evidence type="ECO:0000313" key="1">
    <source>
        <dbReference type="EMBL" id="CAD6197611.1"/>
    </source>
</evidence>
<reference evidence="1" key="1">
    <citation type="submission" date="2020-10" db="EMBL/GenBank/DDBJ databases">
        <authorList>
            <person name="Kikuchi T."/>
        </authorList>
    </citation>
    <scope>NUCLEOTIDE SEQUENCE</scope>
    <source>
        <strain evidence="1">NKZ352</strain>
    </source>
</reference>
<dbReference type="Proteomes" id="UP000835052">
    <property type="component" value="Unassembled WGS sequence"/>
</dbReference>
<proteinExistence type="predicted"/>
<organism evidence="1 2">
    <name type="scientific">Caenorhabditis auriculariae</name>
    <dbReference type="NCBI Taxonomy" id="2777116"/>
    <lineage>
        <taxon>Eukaryota</taxon>
        <taxon>Metazoa</taxon>
        <taxon>Ecdysozoa</taxon>
        <taxon>Nematoda</taxon>
        <taxon>Chromadorea</taxon>
        <taxon>Rhabditida</taxon>
        <taxon>Rhabditina</taxon>
        <taxon>Rhabditomorpha</taxon>
        <taxon>Rhabditoidea</taxon>
        <taxon>Rhabditidae</taxon>
        <taxon>Peloderinae</taxon>
        <taxon>Caenorhabditis</taxon>
    </lineage>
</organism>
<sequence>MMQKPMKKEIGIVMTAARRCRQTVAKGRGLYLDNPAAKQYKQWFRAHDSNSRNNSNWVAEKAKEQHLVASTTIFSLFFVSFHLNRSIAEAVGGRSEAEYSQ</sequence>
<name>A0A8S1HTV2_9PELO</name>
<comment type="caution">
    <text evidence="1">The sequence shown here is derived from an EMBL/GenBank/DDBJ whole genome shotgun (WGS) entry which is preliminary data.</text>
</comment>
<accession>A0A8S1HTV2</accession>
<dbReference type="EMBL" id="CAJGYM010000099">
    <property type="protein sequence ID" value="CAD6197611.1"/>
    <property type="molecule type" value="Genomic_DNA"/>
</dbReference>